<dbReference type="Gene3D" id="3.15.10.50">
    <property type="match status" value="1"/>
</dbReference>
<name>A0A9D4PXR6_RHISA</name>
<dbReference type="Proteomes" id="UP000821837">
    <property type="component" value="Unassembled WGS sequence"/>
</dbReference>
<dbReference type="Pfam" id="PF16984">
    <property type="entry name" value="Grp7_allergen"/>
    <property type="match status" value="1"/>
</dbReference>
<accession>A0A9D4PXR6</accession>
<dbReference type="EMBL" id="JABSTV010001250">
    <property type="protein sequence ID" value="KAH7957089.1"/>
    <property type="molecule type" value="Genomic_DNA"/>
</dbReference>
<dbReference type="AlphaFoldDB" id="A0A9D4PXR6"/>
<evidence type="ECO:0000313" key="1">
    <source>
        <dbReference type="EMBL" id="KAH7957089.1"/>
    </source>
</evidence>
<reference evidence="1" key="1">
    <citation type="journal article" date="2020" name="Cell">
        <title>Large-Scale Comparative Analyses of Tick Genomes Elucidate Their Genetic Diversity and Vector Capacities.</title>
        <authorList>
            <consortium name="Tick Genome and Microbiome Consortium (TIGMIC)"/>
            <person name="Jia N."/>
            <person name="Wang J."/>
            <person name="Shi W."/>
            <person name="Du L."/>
            <person name="Sun Y."/>
            <person name="Zhan W."/>
            <person name="Jiang J.F."/>
            <person name="Wang Q."/>
            <person name="Zhang B."/>
            <person name="Ji P."/>
            <person name="Bell-Sakyi L."/>
            <person name="Cui X.M."/>
            <person name="Yuan T.T."/>
            <person name="Jiang B.G."/>
            <person name="Yang W.F."/>
            <person name="Lam T.T."/>
            <person name="Chang Q.C."/>
            <person name="Ding S.J."/>
            <person name="Wang X.J."/>
            <person name="Zhu J.G."/>
            <person name="Ruan X.D."/>
            <person name="Zhao L."/>
            <person name="Wei J.T."/>
            <person name="Ye R.Z."/>
            <person name="Que T.C."/>
            <person name="Du C.H."/>
            <person name="Zhou Y.H."/>
            <person name="Cheng J.X."/>
            <person name="Dai P.F."/>
            <person name="Guo W.B."/>
            <person name="Han X.H."/>
            <person name="Huang E.J."/>
            <person name="Li L.F."/>
            <person name="Wei W."/>
            <person name="Gao Y.C."/>
            <person name="Liu J.Z."/>
            <person name="Shao H.Z."/>
            <person name="Wang X."/>
            <person name="Wang C.C."/>
            <person name="Yang T.C."/>
            <person name="Huo Q.B."/>
            <person name="Li W."/>
            <person name="Chen H.Y."/>
            <person name="Chen S.E."/>
            <person name="Zhou L.G."/>
            <person name="Ni X.B."/>
            <person name="Tian J.H."/>
            <person name="Sheng Y."/>
            <person name="Liu T."/>
            <person name="Pan Y.S."/>
            <person name="Xia L.Y."/>
            <person name="Li J."/>
            <person name="Zhao F."/>
            <person name="Cao W.C."/>
        </authorList>
    </citation>
    <scope>NUCLEOTIDE SEQUENCE</scope>
    <source>
        <strain evidence="1">Rsan-2018</strain>
    </source>
</reference>
<protein>
    <submittedName>
        <fullName evidence="1">Uncharacterized protein</fullName>
    </submittedName>
</protein>
<sequence length="140" mass="15682">MLADAKIQVTPEVFHAGLLATLASGFKAKEERGFAYEATFTELQISRTVNIPLLSVGVNVSVWIDSLRWRLELLVDDATGDTTFRDFKVLQLGYVTVKTEGLWYLDRIVGITLNAFAALALEPIKDMGELVGRQKFRRSF</sequence>
<dbReference type="InterPro" id="IPR020234">
    <property type="entry name" value="Mite_allergen_group-7"/>
</dbReference>
<dbReference type="InterPro" id="IPR038602">
    <property type="entry name" value="Mite_allergen_7_sf"/>
</dbReference>
<keyword evidence="2" id="KW-1185">Reference proteome</keyword>
<gene>
    <name evidence="1" type="ORF">HPB52_015116</name>
</gene>
<evidence type="ECO:0000313" key="2">
    <source>
        <dbReference type="Proteomes" id="UP000821837"/>
    </source>
</evidence>
<reference evidence="1" key="2">
    <citation type="submission" date="2021-09" db="EMBL/GenBank/DDBJ databases">
        <authorList>
            <person name="Jia N."/>
            <person name="Wang J."/>
            <person name="Shi W."/>
            <person name="Du L."/>
            <person name="Sun Y."/>
            <person name="Zhan W."/>
            <person name="Jiang J."/>
            <person name="Wang Q."/>
            <person name="Zhang B."/>
            <person name="Ji P."/>
            <person name="Sakyi L.B."/>
            <person name="Cui X."/>
            <person name="Yuan T."/>
            <person name="Jiang B."/>
            <person name="Yang W."/>
            <person name="Lam T.T.-Y."/>
            <person name="Chang Q."/>
            <person name="Ding S."/>
            <person name="Wang X."/>
            <person name="Zhu J."/>
            <person name="Ruan X."/>
            <person name="Zhao L."/>
            <person name="Wei J."/>
            <person name="Que T."/>
            <person name="Du C."/>
            <person name="Cheng J."/>
            <person name="Dai P."/>
            <person name="Han X."/>
            <person name="Huang E."/>
            <person name="Gao Y."/>
            <person name="Liu J."/>
            <person name="Shao H."/>
            <person name="Ye R."/>
            <person name="Li L."/>
            <person name="Wei W."/>
            <person name="Wang X."/>
            <person name="Wang C."/>
            <person name="Huo Q."/>
            <person name="Li W."/>
            <person name="Guo W."/>
            <person name="Chen H."/>
            <person name="Chen S."/>
            <person name="Zhou L."/>
            <person name="Zhou L."/>
            <person name="Ni X."/>
            <person name="Tian J."/>
            <person name="Zhou Y."/>
            <person name="Sheng Y."/>
            <person name="Liu T."/>
            <person name="Pan Y."/>
            <person name="Xia L."/>
            <person name="Li J."/>
            <person name="Zhao F."/>
            <person name="Cao W."/>
        </authorList>
    </citation>
    <scope>NUCLEOTIDE SEQUENCE</scope>
    <source>
        <strain evidence="1">Rsan-2018</strain>
        <tissue evidence="1">Larvae</tissue>
    </source>
</reference>
<comment type="caution">
    <text evidence="1">The sequence shown here is derived from an EMBL/GenBank/DDBJ whole genome shotgun (WGS) entry which is preliminary data.</text>
</comment>
<organism evidence="1 2">
    <name type="scientific">Rhipicephalus sanguineus</name>
    <name type="common">Brown dog tick</name>
    <name type="synonym">Ixodes sanguineus</name>
    <dbReference type="NCBI Taxonomy" id="34632"/>
    <lineage>
        <taxon>Eukaryota</taxon>
        <taxon>Metazoa</taxon>
        <taxon>Ecdysozoa</taxon>
        <taxon>Arthropoda</taxon>
        <taxon>Chelicerata</taxon>
        <taxon>Arachnida</taxon>
        <taxon>Acari</taxon>
        <taxon>Parasitiformes</taxon>
        <taxon>Ixodida</taxon>
        <taxon>Ixodoidea</taxon>
        <taxon>Ixodidae</taxon>
        <taxon>Rhipicephalinae</taxon>
        <taxon>Rhipicephalus</taxon>
        <taxon>Rhipicephalus</taxon>
    </lineage>
</organism>
<proteinExistence type="predicted"/>